<evidence type="ECO:0000256" key="6">
    <source>
        <dbReference type="ARBA" id="ARBA00023136"/>
    </source>
</evidence>
<feature type="transmembrane region" description="Helical" evidence="7">
    <location>
        <begin position="263"/>
        <end position="285"/>
    </location>
</feature>
<comment type="subcellular location">
    <subcellularLocation>
        <location evidence="1">Cell membrane</location>
        <topology evidence="1">Multi-pass membrane protein</topology>
    </subcellularLocation>
</comment>
<evidence type="ECO:0000313" key="9">
    <source>
        <dbReference type="EMBL" id="OXM13997.1"/>
    </source>
</evidence>
<accession>A0A229NVQ5</accession>
<feature type="transmembrane region" description="Helical" evidence="7">
    <location>
        <begin position="133"/>
        <end position="153"/>
    </location>
</feature>
<sequence>MYGFKRWLILAVVSSALMLIVMDSTILYTALPSLTYDLGASASEKLWILNGYSLVMAGLLPAMGTLGDRYGHKKIFALGLLVFTATSLLAAFAPSPSVLVVARILLAVGASMMMPATLSIIRMTFTNPRELGLAIGIWAAIASGGAGIGPIIGGLLVEYYWWGAAFLINVPIAILALVLTLVYVPSHEGNKDTKWDLIGSAQIMIALVAIVFAIKEFAKREGSPALAAISAVIGIVAMIIFIRRQLRSSNPLLDLALFKLSPFMAGCITAAVGLFGLLAIEYIVTQRLQLVAGLSPLQAGFMTLSIPAASILAGPLAGKVLHRYNVIRIKSFSLLLAAVGTAIYLFQFDAGITGQIIGLALLGAGLGIGMTAASHSIMSSAPPEKAGMAASIEEVAYEVGGAAGIAIVGSLAGFVYSLSMVIPEGLQVPANVKDSLDEAIMAADGLPAEASEALIAAGRTAFDDSFFVILMGIAIFFALASLSISLIGARAKHKLAEE</sequence>
<dbReference type="InterPro" id="IPR020846">
    <property type="entry name" value="MFS_dom"/>
</dbReference>
<dbReference type="Proteomes" id="UP000215145">
    <property type="component" value="Unassembled WGS sequence"/>
</dbReference>
<dbReference type="Pfam" id="PF07690">
    <property type="entry name" value="MFS_1"/>
    <property type="match status" value="1"/>
</dbReference>
<feature type="transmembrane region" description="Helical" evidence="7">
    <location>
        <begin position="195"/>
        <end position="214"/>
    </location>
</feature>
<feature type="transmembrane region" description="Helical" evidence="7">
    <location>
        <begin position="329"/>
        <end position="346"/>
    </location>
</feature>
<dbReference type="EMBL" id="NMUQ01000002">
    <property type="protein sequence ID" value="OXM13997.1"/>
    <property type="molecule type" value="Genomic_DNA"/>
</dbReference>
<reference evidence="9 10" key="1">
    <citation type="submission" date="2017-07" db="EMBL/GenBank/DDBJ databases">
        <title>Paenibacillus herberti R33 genome sequencing and assembly.</title>
        <authorList>
            <person name="Su W."/>
        </authorList>
    </citation>
    <scope>NUCLEOTIDE SEQUENCE [LARGE SCALE GENOMIC DNA]</scope>
    <source>
        <strain evidence="9 10">R33</strain>
    </source>
</reference>
<feature type="transmembrane region" description="Helical" evidence="7">
    <location>
        <begin position="7"/>
        <end position="31"/>
    </location>
</feature>
<dbReference type="PANTHER" id="PTHR42718:SF47">
    <property type="entry name" value="METHYL VIOLOGEN RESISTANCE PROTEIN SMVA"/>
    <property type="match status" value="1"/>
</dbReference>
<dbReference type="InterPro" id="IPR011701">
    <property type="entry name" value="MFS"/>
</dbReference>
<feature type="domain" description="Major facilitator superfamily (MFS) profile" evidence="8">
    <location>
        <begin position="9"/>
        <end position="492"/>
    </location>
</feature>
<keyword evidence="10" id="KW-1185">Reference proteome</keyword>
<feature type="transmembrane region" description="Helical" evidence="7">
    <location>
        <begin position="466"/>
        <end position="489"/>
    </location>
</feature>
<evidence type="ECO:0000256" key="5">
    <source>
        <dbReference type="ARBA" id="ARBA00022989"/>
    </source>
</evidence>
<proteinExistence type="predicted"/>
<dbReference type="OrthoDB" id="9781469at2"/>
<dbReference type="Gene3D" id="1.20.1720.10">
    <property type="entry name" value="Multidrug resistance protein D"/>
    <property type="match status" value="1"/>
</dbReference>
<keyword evidence="5 7" id="KW-1133">Transmembrane helix</keyword>
<keyword evidence="6 7" id="KW-0472">Membrane</keyword>
<feature type="transmembrane region" description="Helical" evidence="7">
    <location>
        <begin position="297"/>
        <end position="317"/>
    </location>
</feature>
<dbReference type="GO" id="GO:0022857">
    <property type="term" value="F:transmembrane transporter activity"/>
    <property type="evidence" value="ECO:0007669"/>
    <property type="project" value="InterPro"/>
</dbReference>
<dbReference type="PROSITE" id="PS50850">
    <property type="entry name" value="MFS"/>
    <property type="match status" value="1"/>
</dbReference>
<feature type="transmembrane region" description="Helical" evidence="7">
    <location>
        <begin position="159"/>
        <end position="183"/>
    </location>
</feature>
<evidence type="ECO:0000313" key="10">
    <source>
        <dbReference type="Proteomes" id="UP000215145"/>
    </source>
</evidence>
<dbReference type="GO" id="GO:0005886">
    <property type="term" value="C:plasma membrane"/>
    <property type="evidence" value="ECO:0007669"/>
    <property type="project" value="UniProtKB-SubCell"/>
</dbReference>
<feature type="transmembrane region" description="Helical" evidence="7">
    <location>
        <begin position="75"/>
        <end position="94"/>
    </location>
</feature>
<comment type="caution">
    <text evidence="9">The sequence shown here is derived from an EMBL/GenBank/DDBJ whole genome shotgun (WGS) entry which is preliminary data.</text>
</comment>
<organism evidence="9 10">
    <name type="scientific">Paenibacillus herberti</name>
    <dbReference type="NCBI Taxonomy" id="1619309"/>
    <lineage>
        <taxon>Bacteria</taxon>
        <taxon>Bacillati</taxon>
        <taxon>Bacillota</taxon>
        <taxon>Bacilli</taxon>
        <taxon>Bacillales</taxon>
        <taxon>Paenibacillaceae</taxon>
        <taxon>Paenibacillus</taxon>
    </lineage>
</organism>
<evidence type="ECO:0000256" key="3">
    <source>
        <dbReference type="ARBA" id="ARBA00022475"/>
    </source>
</evidence>
<evidence type="ECO:0000256" key="7">
    <source>
        <dbReference type="SAM" id="Phobius"/>
    </source>
</evidence>
<evidence type="ECO:0000259" key="8">
    <source>
        <dbReference type="PROSITE" id="PS50850"/>
    </source>
</evidence>
<name>A0A229NVQ5_9BACL</name>
<evidence type="ECO:0000256" key="4">
    <source>
        <dbReference type="ARBA" id="ARBA00022692"/>
    </source>
</evidence>
<feature type="transmembrane region" description="Helical" evidence="7">
    <location>
        <begin position="395"/>
        <end position="416"/>
    </location>
</feature>
<feature type="transmembrane region" description="Helical" evidence="7">
    <location>
        <begin position="226"/>
        <end position="242"/>
    </location>
</feature>
<keyword evidence="4 7" id="KW-0812">Transmembrane</keyword>
<keyword evidence="3" id="KW-1003">Cell membrane</keyword>
<dbReference type="InterPro" id="IPR036259">
    <property type="entry name" value="MFS_trans_sf"/>
</dbReference>
<feature type="transmembrane region" description="Helical" evidence="7">
    <location>
        <begin position="352"/>
        <end position="374"/>
    </location>
</feature>
<feature type="transmembrane region" description="Helical" evidence="7">
    <location>
        <begin position="46"/>
        <end position="63"/>
    </location>
</feature>
<evidence type="ECO:0000256" key="2">
    <source>
        <dbReference type="ARBA" id="ARBA00022448"/>
    </source>
</evidence>
<dbReference type="AlphaFoldDB" id="A0A229NVQ5"/>
<evidence type="ECO:0000256" key="1">
    <source>
        <dbReference type="ARBA" id="ARBA00004651"/>
    </source>
</evidence>
<feature type="transmembrane region" description="Helical" evidence="7">
    <location>
        <begin position="100"/>
        <end position="121"/>
    </location>
</feature>
<protein>
    <submittedName>
        <fullName evidence="9">MFS transporter</fullName>
    </submittedName>
</protein>
<dbReference type="SUPFAM" id="SSF103473">
    <property type="entry name" value="MFS general substrate transporter"/>
    <property type="match status" value="1"/>
</dbReference>
<dbReference type="CDD" id="cd17321">
    <property type="entry name" value="MFS_MMR_MDR_like"/>
    <property type="match status" value="1"/>
</dbReference>
<keyword evidence="2" id="KW-0813">Transport</keyword>
<gene>
    <name evidence="9" type="ORF">CGZ75_13415</name>
</gene>
<dbReference type="Gene3D" id="1.20.1250.20">
    <property type="entry name" value="MFS general substrate transporter like domains"/>
    <property type="match status" value="1"/>
</dbReference>
<dbReference type="PANTHER" id="PTHR42718">
    <property type="entry name" value="MAJOR FACILITATOR SUPERFAMILY MULTIDRUG TRANSPORTER MFSC"/>
    <property type="match status" value="1"/>
</dbReference>
<dbReference type="RefSeq" id="WP_089524820.1">
    <property type="nucleotide sequence ID" value="NZ_NMUQ01000002.1"/>
</dbReference>